<evidence type="ECO:0000313" key="2">
    <source>
        <dbReference type="Proteomes" id="UP000554482"/>
    </source>
</evidence>
<dbReference type="Proteomes" id="UP000554482">
    <property type="component" value="Unassembled WGS sequence"/>
</dbReference>
<gene>
    <name evidence="1" type="ORF">FRX31_020432</name>
</gene>
<evidence type="ECO:0000313" key="1">
    <source>
        <dbReference type="EMBL" id="KAF5189979.1"/>
    </source>
</evidence>
<keyword evidence="2" id="KW-1185">Reference proteome</keyword>
<protein>
    <submittedName>
        <fullName evidence="1">Uncharacterized protein</fullName>
    </submittedName>
</protein>
<proteinExistence type="predicted"/>
<dbReference type="EMBL" id="JABWDY010024763">
    <property type="protein sequence ID" value="KAF5189979.1"/>
    <property type="molecule type" value="Genomic_DNA"/>
</dbReference>
<sequence>MGNIVHHRGRTLSSDLDEIEARELNQITTTTTPRNNNSRKKKMTLVKKLLHTFGIKGRGNNKYEKMNKFSRQMKFNRFSSKQIKIAIRNIFSDIGMVYRGKITNSVQVAAIEVIDMDHEFNDSNQKRKS</sequence>
<name>A0A7J6VXZ0_THATH</name>
<organism evidence="1 2">
    <name type="scientific">Thalictrum thalictroides</name>
    <name type="common">Rue-anemone</name>
    <name type="synonym">Anemone thalictroides</name>
    <dbReference type="NCBI Taxonomy" id="46969"/>
    <lineage>
        <taxon>Eukaryota</taxon>
        <taxon>Viridiplantae</taxon>
        <taxon>Streptophyta</taxon>
        <taxon>Embryophyta</taxon>
        <taxon>Tracheophyta</taxon>
        <taxon>Spermatophyta</taxon>
        <taxon>Magnoliopsida</taxon>
        <taxon>Ranunculales</taxon>
        <taxon>Ranunculaceae</taxon>
        <taxon>Thalictroideae</taxon>
        <taxon>Thalictrum</taxon>
    </lineage>
</organism>
<accession>A0A7J6VXZ0</accession>
<comment type="caution">
    <text evidence="1">The sequence shown here is derived from an EMBL/GenBank/DDBJ whole genome shotgun (WGS) entry which is preliminary data.</text>
</comment>
<reference evidence="1 2" key="1">
    <citation type="submission" date="2020-06" db="EMBL/GenBank/DDBJ databases">
        <title>Transcriptomic and genomic resources for Thalictrum thalictroides and T. hernandezii: Facilitating candidate gene discovery in an emerging model plant lineage.</title>
        <authorList>
            <person name="Arias T."/>
            <person name="Riano-Pachon D.M."/>
            <person name="Di Stilio V.S."/>
        </authorList>
    </citation>
    <scope>NUCLEOTIDE SEQUENCE [LARGE SCALE GENOMIC DNA]</scope>
    <source>
        <strain evidence="2">cv. WT478/WT964</strain>
        <tissue evidence="1">Leaves</tissue>
    </source>
</reference>
<dbReference type="AlphaFoldDB" id="A0A7J6VXZ0"/>